<name>A0ABR2MVT7_9ASPA</name>
<dbReference type="Proteomes" id="UP001412067">
    <property type="component" value="Unassembled WGS sequence"/>
</dbReference>
<protein>
    <submittedName>
        <fullName evidence="1">Uncharacterized protein</fullName>
    </submittedName>
</protein>
<keyword evidence="2" id="KW-1185">Reference proteome</keyword>
<sequence>MVIVPSDCGCCGSDLNPMVQIGRSGGWNPMLPNSRPIAAMQRATLLSLFPATTIAGLRRRLTVAKMGFILVSSI</sequence>
<comment type="caution">
    <text evidence="1">The sequence shown here is derived from an EMBL/GenBank/DDBJ whole genome shotgun (WGS) entry which is preliminary data.</text>
</comment>
<gene>
    <name evidence="1" type="ORF">KSP40_PGU017323</name>
</gene>
<accession>A0ABR2MVT7</accession>
<organism evidence="1 2">
    <name type="scientific">Platanthera guangdongensis</name>
    <dbReference type="NCBI Taxonomy" id="2320717"/>
    <lineage>
        <taxon>Eukaryota</taxon>
        <taxon>Viridiplantae</taxon>
        <taxon>Streptophyta</taxon>
        <taxon>Embryophyta</taxon>
        <taxon>Tracheophyta</taxon>
        <taxon>Spermatophyta</taxon>
        <taxon>Magnoliopsida</taxon>
        <taxon>Liliopsida</taxon>
        <taxon>Asparagales</taxon>
        <taxon>Orchidaceae</taxon>
        <taxon>Orchidoideae</taxon>
        <taxon>Orchideae</taxon>
        <taxon>Orchidinae</taxon>
        <taxon>Platanthera</taxon>
    </lineage>
</organism>
<evidence type="ECO:0000313" key="1">
    <source>
        <dbReference type="EMBL" id="KAK8967565.1"/>
    </source>
</evidence>
<dbReference type="EMBL" id="JBBWWR010000004">
    <property type="protein sequence ID" value="KAK8967565.1"/>
    <property type="molecule type" value="Genomic_DNA"/>
</dbReference>
<reference evidence="1 2" key="1">
    <citation type="journal article" date="2022" name="Nat. Plants">
        <title>Genomes of leafy and leafless Platanthera orchids illuminate the evolution of mycoheterotrophy.</title>
        <authorList>
            <person name="Li M.H."/>
            <person name="Liu K.W."/>
            <person name="Li Z."/>
            <person name="Lu H.C."/>
            <person name="Ye Q.L."/>
            <person name="Zhang D."/>
            <person name="Wang J.Y."/>
            <person name="Li Y.F."/>
            <person name="Zhong Z.M."/>
            <person name="Liu X."/>
            <person name="Yu X."/>
            <person name="Liu D.K."/>
            <person name="Tu X.D."/>
            <person name="Liu B."/>
            <person name="Hao Y."/>
            <person name="Liao X.Y."/>
            <person name="Jiang Y.T."/>
            <person name="Sun W.H."/>
            <person name="Chen J."/>
            <person name="Chen Y.Q."/>
            <person name="Ai Y."/>
            <person name="Zhai J.W."/>
            <person name="Wu S.S."/>
            <person name="Zhou Z."/>
            <person name="Hsiao Y.Y."/>
            <person name="Wu W.L."/>
            <person name="Chen Y.Y."/>
            <person name="Lin Y.F."/>
            <person name="Hsu J.L."/>
            <person name="Li C.Y."/>
            <person name="Wang Z.W."/>
            <person name="Zhao X."/>
            <person name="Zhong W.Y."/>
            <person name="Ma X.K."/>
            <person name="Ma L."/>
            <person name="Huang J."/>
            <person name="Chen G.Z."/>
            <person name="Huang M.Z."/>
            <person name="Huang L."/>
            <person name="Peng D.H."/>
            <person name="Luo Y.B."/>
            <person name="Zou S.Q."/>
            <person name="Chen S.P."/>
            <person name="Lan S."/>
            <person name="Tsai W.C."/>
            <person name="Van de Peer Y."/>
            <person name="Liu Z.J."/>
        </authorList>
    </citation>
    <scope>NUCLEOTIDE SEQUENCE [LARGE SCALE GENOMIC DNA]</scope>
    <source>
        <strain evidence="1">Lor288</strain>
    </source>
</reference>
<evidence type="ECO:0000313" key="2">
    <source>
        <dbReference type="Proteomes" id="UP001412067"/>
    </source>
</evidence>
<proteinExistence type="predicted"/>